<dbReference type="PANTHER" id="PTHR11085:SF4">
    <property type="entry name" value="NAD-DEPENDENT PROTEIN DEACYLASE"/>
    <property type="match status" value="1"/>
</dbReference>
<dbReference type="Gene3D" id="3.30.1600.10">
    <property type="entry name" value="SIR2/SIRT2 'Small Domain"/>
    <property type="match status" value="1"/>
</dbReference>
<comment type="caution">
    <text evidence="3">Lacks conserved residue(s) required for the propagation of feature annotation.</text>
</comment>
<comment type="caution">
    <text evidence="6">The sequence shown here is derived from an EMBL/GenBank/DDBJ whole genome shotgun (WGS) entry which is preliminary data.</text>
</comment>
<feature type="domain" description="Deacetylase sirtuin-type" evidence="5">
    <location>
        <begin position="1"/>
        <end position="253"/>
    </location>
</feature>
<feature type="binding site" evidence="3 4">
    <location>
        <position position="133"/>
    </location>
    <ligand>
        <name>Zn(2+)</name>
        <dbReference type="ChEBI" id="CHEBI:29105"/>
    </ligand>
</feature>
<dbReference type="InterPro" id="IPR026590">
    <property type="entry name" value="Ssirtuin_cat_dom"/>
</dbReference>
<gene>
    <name evidence="3 6" type="primary">cobB</name>
    <name evidence="6" type="ORF">KSB_18070</name>
</gene>
<dbReference type="EMBL" id="BNJG01000001">
    <property type="protein sequence ID" value="GHO53332.1"/>
    <property type="molecule type" value="Genomic_DNA"/>
</dbReference>
<dbReference type="CDD" id="cd01412">
    <property type="entry name" value="SIRT5_Af1_CobB"/>
    <property type="match status" value="1"/>
</dbReference>
<name>A0ABQ3UKT7_9CHLR</name>
<dbReference type="InterPro" id="IPR050134">
    <property type="entry name" value="NAD-dep_sirtuin_deacylases"/>
</dbReference>
<keyword evidence="2 3" id="KW-0520">NAD</keyword>
<comment type="cofactor">
    <cofactor evidence="3">
        <name>Zn(2+)</name>
        <dbReference type="ChEBI" id="CHEBI:29105"/>
    </cofactor>
    <text evidence="3">Binds 1 zinc ion per subunit.</text>
</comment>
<evidence type="ECO:0000256" key="2">
    <source>
        <dbReference type="ARBA" id="ARBA00023027"/>
    </source>
</evidence>
<comment type="similarity">
    <text evidence="3">Belongs to the sirtuin family. Class III subfamily.</text>
</comment>
<dbReference type="RefSeq" id="WP_201370172.1">
    <property type="nucleotide sequence ID" value="NZ_BNJG01000001.1"/>
</dbReference>
<comment type="domain">
    <text evidence="3">2 residues (Tyr-73 and Arg-76) present in a large hydrophobic pocket are probably involved in substrate specificity. They are important for desuccinylation activity, but dispensable for deacetylation activity.</text>
</comment>
<feature type="binding site" evidence="3">
    <location>
        <position position="73"/>
    </location>
    <ligand>
        <name>substrate</name>
    </ligand>
</feature>
<dbReference type="InterPro" id="IPR003000">
    <property type="entry name" value="Sirtuin"/>
</dbReference>
<dbReference type="EC" id="2.3.1.286" evidence="3"/>
<evidence type="ECO:0000256" key="4">
    <source>
        <dbReference type="PROSITE-ProRule" id="PRU00236"/>
    </source>
</evidence>
<feature type="binding site" evidence="3 4">
    <location>
        <position position="153"/>
    </location>
    <ligand>
        <name>Zn(2+)</name>
        <dbReference type="ChEBI" id="CHEBI:29105"/>
    </ligand>
</feature>
<reference evidence="6 7" key="1">
    <citation type="journal article" date="2021" name="Int. J. Syst. Evol. Microbiol.">
        <title>Reticulibacter mediterranei gen. nov., sp. nov., within the new family Reticulibacteraceae fam. nov., and Ktedonospora formicarum gen. nov., sp. nov., Ktedonobacter robiniae sp. nov., Dictyobacter formicarum sp. nov. and Dictyobacter arantiisoli sp. nov., belonging to the class Ktedonobacteria.</title>
        <authorList>
            <person name="Yabe S."/>
            <person name="Zheng Y."/>
            <person name="Wang C.M."/>
            <person name="Sakai Y."/>
            <person name="Abe K."/>
            <person name="Yokota A."/>
            <person name="Donadio S."/>
            <person name="Cavaletti L."/>
            <person name="Monciardini P."/>
        </authorList>
    </citation>
    <scope>NUCLEOTIDE SEQUENCE [LARGE SCALE GENOMIC DNA]</scope>
    <source>
        <strain evidence="6 7">SOSP1-30</strain>
    </source>
</reference>
<keyword evidence="3 4" id="KW-0479">Metal-binding</keyword>
<feature type="binding site" evidence="4">
    <location>
        <position position="156"/>
    </location>
    <ligand>
        <name>Zn(2+)</name>
        <dbReference type="ChEBI" id="CHEBI:29105"/>
    </ligand>
</feature>
<dbReference type="Pfam" id="PF02146">
    <property type="entry name" value="SIR2"/>
    <property type="match status" value="1"/>
</dbReference>
<feature type="binding site" evidence="3">
    <location>
        <position position="76"/>
    </location>
    <ligand>
        <name>substrate</name>
    </ligand>
</feature>
<sequence>MSEQSAVSIPPGLVEALRGAKSIAVLTGAGISAESGLPTFRDPQTGLWEKFRPEDLATSEAFQRNPKLVWEWYAHRRELMGQAQPNPGHAALAAIERHAATFTLVTQNIDGLHQRADSRNVLELHGNITRTRCFEEDTLVESWSANGEVPPHCPRCGGLLRPDVVWFGESLPEETFEQALEAAIFCDLFFSIGTSGLVEPAASLTEVARRAGATIVVINLEVEPLASPDLYQLNGPAGQILPELVRQAWRDEV</sequence>
<dbReference type="SUPFAM" id="SSF52467">
    <property type="entry name" value="DHS-like NAD/FAD-binding domain"/>
    <property type="match status" value="1"/>
</dbReference>
<dbReference type="Proteomes" id="UP000654345">
    <property type="component" value="Unassembled WGS sequence"/>
</dbReference>
<comment type="catalytic activity">
    <reaction evidence="3">
        <text>N(6)-succinyl-L-lysyl-[protein] + NAD(+) + H2O = 2''-O-succinyl-ADP-D-ribose + nicotinamide + L-lysyl-[protein]</text>
        <dbReference type="Rhea" id="RHEA:47668"/>
        <dbReference type="Rhea" id="RHEA-COMP:9752"/>
        <dbReference type="Rhea" id="RHEA-COMP:11877"/>
        <dbReference type="ChEBI" id="CHEBI:15377"/>
        <dbReference type="ChEBI" id="CHEBI:17154"/>
        <dbReference type="ChEBI" id="CHEBI:29969"/>
        <dbReference type="ChEBI" id="CHEBI:57540"/>
        <dbReference type="ChEBI" id="CHEBI:87830"/>
        <dbReference type="ChEBI" id="CHEBI:87832"/>
    </reaction>
</comment>
<comment type="function">
    <text evidence="3">NAD-dependent lysine deacetylase and desuccinylase that specifically removes acetyl and succinyl groups on target proteins. Modulates the activities of several proteins which are inactive in their acylated form.</text>
</comment>
<comment type="subcellular location">
    <subcellularLocation>
        <location evidence="3">Cytoplasm</location>
    </subcellularLocation>
</comment>
<evidence type="ECO:0000259" key="5">
    <source>
        <dbReference type="PROSITE" id="PS50305"/>
    </source>
</evidence>
<feature type="binding site" evidence="3">
    <location>
        <begin position="193"/>
        <end position="195"/>
    </location>
    <ligand>
        <name>NAD(+)</name>
        <dbReference type="ChEBI" id="CHEBI:57540"/>
    </ligand>
</feature>
<proteinExistence type="inferred from homology"/>
<organism evidence="6 7">
    <name type="scientific">Ktedonobacter robiniae</name>
    <dbReference type="NCBI Taxonomy" id="2778365"/>
    <lineage>
        <taxon>Bacteria</taxon>
        <taxon>Bacillati</taxon>
        <taxon>Chloroflexota</taxon>
        <taxon>Ktedonobacteria</taxon>
        <taxon>Ktedonobacterales</taxon>
        <taxon>Ktedonobacteraceae</taxon>
        <taxon>Ktedonobacter</taxon>
    </lineage>
</organism>
<evidence type="ECO:0000256" key="1">
    <source>
        <dbReference type="ARBA" id="ARBA00022679"/>
    </source>
</evidence>
<feature type="active site" description="Proton acceptor" evidence="3 4">
    <location>
        <position position="125"/>
    </location>
</feature>
<dbReference type="PROSITE" id="PS50305">
    <property type="entry name" value="SIRTUIN"/>
    <property type="match status" value="1"/>
</dbReference>
<evidence type="ECO:0000313" key="7">
    <source>
        <dbReference type="Proteomes" id="UP000654345"/>
    </source>
</evidence>
<dbReference type="InterPro" id="IPR027546">
    <property type="entry name" value="Sirtuin_class_III"/>
</dbReference>
<dbReference type="InterPro" id="IPR026591">
    <property type="entry name" value="Sirtuin_cat_small_dom_sf"/>
</dbReference>
<keyword evidence="3 4" id="KW-0862">Zinc</keyword>
<dbReference type="InterPro" id="IPR029035">
    <property type="entry name" value="DHS-like_NAD/FAD-binding_dom"/>
</dbReference>
<protein>
    <recommendedName>
        <fullName evidence="3">NAD-dependent protein deacylase</fullName>
        <ecNumber evidence="3">2.3.1.286</ecNumber>
    </recommendedName>
    <alternativeName>
        <fullName evidence="3">Regulatory protein SIR2 homolog</fullName>
    </alternativeName>
</protein>
<evidence type="ECO:0000256" key="3">
    <source>
        <dbReference type="HAMAP-Rule" id="MF_01121"/>
    </source>
</evidence>
<feature type="binding site" evidence="3">
    <location>
        <begin position="219"/>
        <end position="221"/>
    </location>
    <ligand>
        <name>NAD(+)</name>
        <dbReference type="ChEBI" id="CHEBI:57540"/>
    </ligand>
</feature>
<keyword evidence="7" id="KW-1185">Reference proteome</keyword>
<accession>A0ABQ3UKT7</accession>
<keyword evidence="3" id="KW-0963">Cytoplasm</keyword>
<feature type="binding site" evidence="3">
    <location>
        <begin position="107"/>
        <end position="110"/>
    </location>
    <ligand>
        <name>NAD(+)</name>
        <dbReference type="ChEBI" id="CHEBI:57540"/>
    </ligand>
</feature>
<feature type="binding site" evidence="3">
    <location>
        <position position="237"/>
    </location>
    <ligand>
        <name>NAD(+)</name>
        <dbReference type="ChEBI" id="CHEBI:57540"/>
    </ligand>
</feature>
<dbReference type="Gene3D" id="3.40.50.1220">
    <property type="entry name" value="TPP-binding domain"/>
    <property type="match status" value="1"/>
</dbReference>
<dbReference type="PANTHER" id="PTHR11085">
    <property type="entry name" value="NAD-DEPENDENT PROTEIN DEACYLASE SIRTUIN-5, MITOCHONDRIAL-RELATED"/>
    <property type="match status" value="1"/>
</dbReference>
<comment type="catalytic activity">
    <reaction evidence="3">
        <text>N(6)-acetyl-L-lysyl-[protein] + NAD(+) + H2O = 2''-O-acetyl-ADP-D-ribose + nicotinamide + L-lysyl-[protein]</text>
        <dbReference type="Rhea" id="RHEA:43636"/>
        <dbReference type="Rhea" id="RHEA-COMP:9752"/>
        <dbReference type="Rhea" id="RHEA-COMP:10731"/>
        <dbReference type="ChEBI" id="CHEBI:15377"/>
        <dbReference type="ChEBI" id="CHEBI:17154"/>
        <dbReference type="ChEBI" id="CHEBI:29969"/>
        <dbReference type="ChEBI" id="CHEBI:57540"/>
        <dbReference type="ChEBI" id="CHEBI:61930"/>
        <dbReference type="ChEBI" id="CHEBI:83767"/>
        <dbReference type="EC" id="2.3.1.286"/>
    </reaction>
</comment>
<evidence type="ECO:0000313" key="6">
    <source>
        <dbReference type="EMBL" id="GHO53332.1"/>
    </source>
</evidence>
<dbReference type="HAMAP" id="MF_01121">
    <property type="entry name" value="Sirtuin_ClassIII"/>
    <property type="match status" value="1"/>
</dbReference>
<keyword evidence="1" id="KW-0808">Transferase</keyword>
<dbReference type="NCBIfam" id="NF001753">
    <property type="entry name" value="PRK00481.1-3"/>
    <property type="match status" value="1"/>
</dbReference>